<feature type="transmembrane region" description="Helical" evidence="2">
    <location>
        <begin position="299"/>
        <end position="326"/>
    </location>
</feature>
<dbReference type="RefSeq" id="WP_147162398.1">
    <property type="nucleotide sequence ID" value="NZ_BJZO01000007.1"/>
</dbReference>
<reference evidence="3 4" key="1">
    <citation type="submission" date="2019-07" db="EMBL/GenBank/DDBJ databases">
        <title>Whole genome shotgun sequence of Rhodospirillum oryzae NBRC 107573.</title>
        <authorList>
            <person name="Hosoyama A."/>
            <person name="Uohara A."/>
            <person name="Ohji S."/>
            <person name="Ichikawa N."/>
        </authorList>
    </citation>
    <scope>NUCLEOTIDE SEQUENCE [LARGE SCALE GENOMIC DNA]</scope>
    <source>
        <strain evidence="3 4">NBRC 107573</strain>
    </source>
</reference>
<keyword evidence="2" id="KW-0812">Transmembrane</keyword>
<keyword evidence="4" id="KW-1185">Reference proteome</keyword>
<evidence type="ECO:0000313" key="3">
    <source>
        <dbReference type="EMBL" id="GEO80336.1"/>
    </source>
</evidence>
<comment type="caution">
    <text evidence="3">The sequence shown here is derived from an EMBL/GenBank/DDBJ whole genome shotgun (WGS) entry which is preliminary data.</text>
</comment>
<proteinExistence type="predicted"/>
<evidence type="ECO:0000313" key="4">
    <source>
        <dbReference type="Proteomes" id="UP000321567"/>
    </source>
</evidence>
<keyword evidence="2" id="KW-0472">Membrane</keyword>
<accession>A0A512H4D6</accession>
<feature type="transmembrane region" description="Helical" evidence="2">
    <location>
        <begin position="269"/>
        <end position="287"/>
    </location>
</feature>
<organism evidence="3 4">
    <name type="scientific">Pararhodospirillum oryzae</name>
    <dbReference type="NCBI Taxonomy" id="478448"/>
    <lineage>
        <taxon>Bacteria</taxon>
        <taxon>Pseudomonadati</taxon>
        <taxon>Pseudomonadota</taxon>
        <taxon>Alphaproteobacteria</taxon>
        <taxon>Rhodospirillales</taxon>
        <taxon>Rhodospirillaceae</taxon>
        <taxon>Pararhodospirillum</taxon>
    </lineage>
</organism>
<name>A0A512H4D6_9PROT</name>
<evidence type="ECO:0000256" key="1">
    <source>
        <dbReference type="SAM" id="MobiDB-lite"/>
    </source>
</evidence>
<dbReference type="AlphaFoldDB" id="A0A512H4D6"/>
<feature type="transmembrane region" description="Helical" evidence="2">
    <location>
        <begin position="190"/>
        <end position="208"/>
    </location>
</feature>
<feature type="transmembrane region" description="Helical" evidence="2">
    <location>
        <begin position="159"/>
        <end position="178"/>
    </location>
</feature>
<evidence type="ECO:0000256" key="2">
    <source>
        <dbReference type="SAM" id="Phobius"/>
    </source>
</evidence>
<feature type="transmembrane region" description="Helical" evidence="2">
    <location>
        <begin position="136"/>
        <end position="153"/>
    </location>
</feature>
<feature type="transmembrane region" description="Helical" evidence="2">
    <location>
        <begin position="44"/>
        <end position="64"/>
    </location>
</feature>
<protein>
    <submittedName>
        <fullName evidence="3">Uncharacterized protein</fullName>
    </submittedName>
</protein>
<feature type="transmembrane region" description="Helical" evidence="2">
    <location>
        <begin position="76"/>
        <end position="94"/>
    </location>
</feature>
<gene>
    <name evidence="3" type="ORF">ROR02_04670</name>
</gene>
<feature type="transmembrane region" description="Helical" evidence="2">
    <location>
        <begin position="16"/>
        <end position="37"/>
    </location>
</feature>
<dbReference type="Proteomes" id="UP000321567">
    <property type="component" value="Unassembled WGS sequence"/>
</dbReference>
<sequence>MPAPDLTHGAFGADGLGLAFLVPFVFSAASTVATQALGPRGPALLLAPVLLVAVALGRLIASLAPAPVINPASADWALALGALVAVAGWIAERTRPEPPRRRKKASAAPTAKARPPRARAPVAPPPPPPLPGPARLLVPAVVGLAALGLAAAPGSEGGWPAVLASALVLGAAWLGLPWRLDQISRRGPPAAAGLPATALGVALVAWVIDRPDFVAPALSLAGALGGWFAASRVRPPAPGPARGPDPATVTGVAVLVPLAGALALDSPPALAGVLVAALALFADAPAARLPRPGGGAGRVLEPVLALATALAPVAIAGAMTVVVAGMPPG</sequence>
<feature type="region of interest" description="Disordered" evidence="1">
    <location>
        <begin position="95"/>
        <end position="129"/>
    </location>
</feature>
<dbReference type="EMBL" id="BJZO01000007">
    <property type="protein sequence ID" value="GEO80336.1"/>
    <property type="molecule type" value="Genomic_DNA"/>
</dbReference>
<keyword evidence="2" id="KW-1133">Transmembrane helix</keyword>